<reference evidence="2 3" key="3">
    <citation type="journal article" date="2013" name="Rice">
        <title>Improvement of the Oryza sativa Nipponbare reference genome using next generation sequence and optical map data.</title>
        <authorList>
            <person name="Kawahara Y."/>
            <person name="de la Bastide M."/>
            <person name="Hamilton J.P."/>
            <person name="Kanamori H."/>
            <person name="McCombie W.R."/>
            <person name="Ouyang S."/>
            <person name="Schwartz D.C."/>
            <person name="Tanaka T."/>
            <person name="Wu J."/>
            <person name="Zhou S."/>
            <person name="Childs K.L."/>
            <person name="Davidson R.M."/>
            <person name="Lin H."/>
            <person name="Quesada-Ocampo L."/>
            <person name="Vaillancourt B."/>
            <person name="Sakai H."/>
            <person name="Lee S.S."/>
            <person name="Kim J."/>
            <person name="Numa H."/>
            <person name="Itoh T."/>
            <person name="Buell C.R."/>
            <person name="Matsumoto T."/>
        </authorList>
    </citation>
    <scope>NUCLEOTIDE SEQUENCE [LARGE SCALE GENOMIC DNA]</scope>
    <source>
        <strain evidence="3">cv. Nipponbare</strain>
    </source>
</reference>
<feature type="region of interest" description="Disordered" evidence="1">
    <location>
        <begin position="31"/>
        <end position="77"/>
    </location>
</feature>
<evidence type="ECO:0000256" key="1">
    <source>
        <dbReference type="SAM" id="MobiDB-lite"/>
    </source>
</evidence>
<dbReference type="EMBL" id="AP014967">
    <property type="protein sequence ID" value="BAT12574.1"/>
    <property type="molecule type" value="Genomic_DNA"/>
</dbReference>
<evidence type="ECO:0000313" key="2">
    <source>
        <dbReference type="EMBL" id="BAT12574.1"/>
    </source>
</evidence>
<gene>
    <name evidence="2" type="ordered locus">Os11g0137050</name>
    <name evidence="2" type="ORF">OSNPB_110137050</name>
</gene>
<name>A0A0P0XYN7_ORYSJ</name>
<feature type="region of interest" description="Disordered" evidence="1">
    <location>
        <begin position="132"/>
        <end position="152"/>
    </location>
</feature>
<dbReference type="Proteomes" id="UP000059680">
    <property type="component" value="Chromosome 11"/>
</dbReference>
<organism evidence="2 3">
    <name type="scientific">Oryza sativa subsp. japonica</name>
    <name type="common">Rice</name>
    <dbReference type="NCBI Taxonomy" id="39947"/>
    <lineage>
        <taxon>Eukaryota</taxon>
        <taxon>Viridiplantae</taxon>
        <taxon>Streptophyta</taxon>
        <taxon>Embryophyta</taxon>
        <taxon>Tracheophyta</taxon>
        <taxon>Spermatophyta</taxon>
        <taxon>Magnoliopsida</taxon>
        <taxon>Liliopsida</taxon>
        <taxon>Poales</taxon>
        <taxon>Poaceae</taxon>
        <taxon>BOP clade</taxon>
        <taxon>Oryzoideae</taxon>
        <taxon>Oryzeae</taxon>
        <taxon>Oryzinae</taxon>
        <taxon>Oryza</taxon>
        <taxon>Oryza sativa</taxon>
    </lineage>
</organism>
<dbReference type="InParanoid" id="A0A0P0XYN7"/>
<evidence type="ECO:0000313" key="3">
    <source>
        <dbReference type="Proteomes" id="UP000059680"/>
    </source>
</evidence>
<dbReference type="AlphaFoldDB" id="A0A0P0XYN7"/>
<dbReference type="Gramene" id="Os11t0137050-00">
    <property type="protein sequence ID" value="Os11t0137050-00"/>
    <property type="gene ID" value="Os11g0137050"/>
</dbReference>
<keyword evidence="3" id="KW-1185">Reference proteome</keyword>
<reference evidence="2 3" key="2">
    <citation type="journal article" date="2013" name="Plant Cell Physiol.">
        <title>Rice Annotation Project Database (RAP-DB): an integrative and interactive database for rice genomics.</title>
        <authorList>
            <person name="Sakai H."/>
            <person name="Lee S.S."/>
            <person name="Tanaka T."/>
            <person name="Numa H."/>
            <person name="Kim J."/>
            <person name="Kawahara Y."/>
            <person name="Wakimoto H."/>
            <person name="Yang C.C."/>
            <person name="Iwamoto M."/>
            <person name="Abe T."/>
            <person name="Yamada Y."/>
            <person name="Muto A."/>
            <person name="Inokuchi H."/>
            <person name="Ikemura T."/>
            <person name="Matsumoto T."/>
            <person name="Sasaki T."/>
            <person name="Itoh T."/>
        </authorList>
    </citation>
    <scope>NUCLEOTIDE SEQUENCE [LARGE SCALE GENOMIC DNA]</scope>
    <source>
        <strain evidence="3">cv. Nipponbare</strain>
    </source>
</reference>
<reference evidence="3" key="1">
    <citation type="journal article" date="2005" name="Nature">
        <title>The map-based sequence of the rice genome.</title>
        <authorList>
            <consortium name="International rice genome sequencing project (IRGSP)"/>
            <person name="Matsumoto T."/>
            <person name="Wu J."/>
            <person name="Kanamori H."/>
            <person name="Katayose Y."/>
            <person name="Fujisawa M."/>
            <person name="Namiki N."/>
            <person name="Mizuno H."/>
            <person name="Yamamoto K."/>
            <person name="Antonio B.A."/>
            <person name="Baba T."/>
            <person name="Sakata K."/>
            <person name="Nagamura Y."/>
            <person name="Aoki H."/>
            <person name="Arikawa K."/>
            <person name="Arita K."/>
            <person name="Bito T."/>
            <person name="Chiden Y."/>
            <person name="Fujitsuka N."/>
            <person name="Fukunaka R."/>
            <person name="Hamada M."/>
            <person name="Harada C."/>
            <person name="Hayashi A."/>
            <person name="Hijishita S."/>
            <person name="Honda M."/>
            <person name="Hosokawa S."/>
            <person name="Ichikawa Y."/>
            <person name="Idonuma A."/>
            <person name="Iijima M."/>
            <person name="Ikeda M."/>
            <person name="Ikeno M."/>
            <person name="Ito K."/>
            <person name="Ito S."/>
            <person name="Ito T."/>
            <person name="Ito Y."/>
            <person name="Ito Y."/>
            <person name="Iwabuchi A."/>
            <person name="Kamiya K."/>
            <person name="Karasawa W."/>
            <person name="Kurita K."/>
            <person name="Katagiri S."/>
            <person name="Kikuta A."/>
            <person name="Kobayashi H."/>
            <person name="Kobayashi N."/>
            <person name="Machita K."/>
            <person name="Maehara T."/>
            <person name="Masukawa M."/>
            <person name="Mizubayashi T."/>
            <person name="Mukai Y."/>
            <person name="Nagasaki H."/>
            <person name="Nagata Y."/>
            <person name="Naito S."/>
            <person name="Nakashima M."/>
            <person name="Nakama Y."/>
            <person name="Nakamichi Y."/>
            <person name="Nakamura M."/>
            <person name="Meguro A."/>
            <person name="Negishi M."/>
            <person name="Ohta I."/>
            <person name="Ohta T."/>
            <person name="Okamoto M."/>
            <person name="Ono N."/>
            <person name="Saji S."/>
            <person name="Sakaguchi M."/>
            <person name="Sakai K."/>
            <person name="Shibata M."/>
            <person name="Shimokawa T."/>
            <person name="Song J."/>
            <person name="Takazaki Y."/>
            <person name="Terasawa K."/>
            <person name="Tsugane M."/>
            <person name="Tsuji K."/>
            <person name="Ueda S."/>
            <person name="Waki K."/>
            <person name="Yamagata H."/>
            <person name="Yamamoto M."/>
            <person name="Yamamoto S."/>
            <person name="Yamane H."/>
            <person name="Yoshiki S."/>
            <person name="Yoshihara R."/>
            <person name="Yukawa K."/>
            <person name="Zhong H."/>
            <person name="Yano M."/>
            <person name="Yuan Q."/>
            <person name="Ouyang S."/>
            <person name="Liu J."/>
            <person name="Jones K.M."/>
            <person name="Gansberger K."/>
            <person name="Moffat K."/>
            <person name="Hill J."/>
            <person name="Bera J."/>
            <person name="Fadrosh D."/>
            <person name="Jin S."/>
            <person name="Johri S."/>
            <person name="Kim M."/>
            <person name="Overton L."/>
            <person name="Reardon M."/>
            <person name="Tsitrin T."/>
            <person name="Vuong H."/>
            <person name="Weaver B."/>
            <person name="Ciecko A."/>
            <person name="Tallon L."/>
            <person name="Jackson J."/>
            <person name="Pai G."/>
            <person name="Aken S.V."/>
            <person name="Utterback T."/>
            <person name="Reidmuller S."/>
            <person name="Feldblyum T."/>
            <person name="Hsiao J."/>
            <person name="Zismann V."/>
            <person name="Iobst S."/>
            <person name="de Vazeille A.R."/>
            <person name="Buell C.R."/>
            <person name="Ying K."/>
            <person name="Li Y."/>
            <person name="Lu T."/>
            <person name="Huang Y."/>
            <person name="Zhao Q."/>
            <person name="Feng Q."/>
            <person name="Zhang L."/>
            <person name="Zhu J."/>
            <person name="Weng Q."/>
            <person name="Mu J."/>
            <person name="Lu Y."/>
            <person name="Fan D."/>
            <person name="Liu Y."/>
            <person name="Guan J."/>
            <person name="Zhang Y."/>
            <person name="Yu S."/>
            <person name="Liu X."/>
            <person name="Zhang Y."/>
            <person name="Hong G."/>
            <person name="Han B."/>
            <person name="Choisne N."/>
            <person name="Demange N."/>
            <person name="Orjeda G."/>
            <person name="Samain S."/>
            <person name="Cattolico L."/>
            <person name="Pelletier E."/>
            <person name="Couloux A."/>
            <person name="Segurens B."/>
            <person name="Wincker P."/>
            <person name="D'Hont A."/>
            <person name="Scarpelli C."/>
            <person name="Weissenbach J."/>
            <person name="Salanoubat M."/>
            <person name="Quetier F."/>
            <person name="Yu Y."/>
            <person name="Kim H.R."/>
            <person name="Rambo T."/>
            <person name="Currie J."/>
            <person name="Collura K."/>
            <person name="Luo M."/>
            <person name="Yang T."/>
            <person name="Ammiraju J.S.S."/>
            <person name="Engler F."/>
            <person name="Soderlund C."/>
            <person name="Wing R.A."/>
            <person name="Palmer L.E."/>
            <person name="de la Bastide M."/>
            <person name="Spiegel L."/>
            <person name="Nascimento L."/>
            <person name="Zutavern T."/>
            <person name="O'Shaughnessy A."/>
            <person name="Dike S."/>
            <person name="Dedhia N."/>
            <person name="Preston R."/>
            <person name="Balija V."/>
            <person name="McCombie W.R."/>
            <person name="Chow T."/>
            <person name="Chen H."/>
            <person name="Chung M."/>
            <person name="Chen C."/>
            <person name="Shaw J."/>
            <person name="Wu H."/>
            <person name="Hsiao K."/>
            <person name="Chao Y."/>
            <person name="Chu M."/>
            <person name="Cheng C."/>
            <person name="Hour A."/>
            <person name="Lee P."/>
            <person name="Lin S."/>
            <person name="Lin Y."/>
            <person name="Liou J."/>
            <person name="Liu S."/>
            <person name="Hsing Y."/>
            <person name="Raghuvanshi S."/>
            <person name="Mohanty A."/>
            <person name="Bharti A.K."/>
            <person name="Gaur A."/>
            <person name="Gupta V."/>
            <person name="Kumar D."/>
            <person name="Ravi V."/>
            <person name="Vij S."/>
            <person name="Kapur A."/>
            <person name="Khurana P."/>
            <person name="Khurana P."/>
            <person name="Khurana J.P."/>
            <person name="Tyagi A.K."/>
            <person name="Gaikwad K."/>
            <person name="Singh A."/>
            <person name="Dalal V."/>
            <person name="Srivastava S."/>
            <person name="Dixit A."/>
            <person name="Pal A.K."/>
            <person name="Ghazi I.A."/>
            <person name="Yadav M."/>
            <person name="Pandit A."/>
            <person name="Bhargava A."/>
            <person name="Sureshbabu K."/>
            <person name="Batra K."/>
            <person name="Sharma T.R."/>
            <person name="Mohapatra T."/>
            <person name="Singh N.K."/>
            <person name="Messing J."/>
            <person name="Nelson A.B."/>
            <person name="Fuks G."/>
            <person name="Kavchok S."/>
            <person name="Keizer G."/>
            <person name="Linton E."/>
            <person name="Llaca V."/>
            <person name="Song R."/>
            <person name="Tanyolac B."/>
            <person name="Young S."/>
            <person name="Ho-Il K."/>
            <person name="Hahn J.H."/>
            <person name="Sangsakoo G."/>
            <person name="Vanavichit A."/>
            <person name="de Mattos Luiz.A.T."/>
            <person name="Zimmer P.D."/>
            <person name="Malone G."/>
            <person name="Dellagostin O."/>
            <person name="de Oliveira A.C."/>
            <person name="Bevan M."/>
            <person name="Bancroft I."/>
            <person name="Minx P."/>
            <person name="Cordum H."/>
            <person name="Wilson R."/>
            <person name="Cheng Z."/>
            <person name="Jin W."/>
            <person name="Jiang J."/>
            <person name="Leong S.A."/>
            <person name="Iwama H."/>
            <person name="Gojobori T."/>
            <person name="Itoh T."/>
            <person name="Niimura Y."/>
            <person name="Fujii Y."/>
            <person name="Habara T."/>
            <person name="Sakai H."/>
            <person name="Sato Y."/>
            <person name="Wilson G."/>
            <person name="Kumar K."/>
            <person name="McCouch S."/>
            <person name="Juretic N."/>
            <person name="Hoen D."/>
            <person name="Wright S."/>
            <person name="Bruskiewich R."/>
            <person name="Bureau T."/>
            <person name="Miyao A."/>
            <person name="Hirochika H."/>
            <person name="Nishikawa T."/>
            <person name="Kadowaki K."/>
            <person name="Sugiura M."/>
            <person name="Burr B."/>
            <person name="Sasaki T."/>
        </authorList>
    </citation>
    <scope>NUCLEOTIDE SEQUENCE [LARGE SCALE GENOMIC DNA]</scope>
    <source>
        <strain evidence="3">cv. Nipponbare</strain>
    </source>
</reference>
<sequence>MDCECDCVPCEHAASERELVDLRTVTRILPSSPTSASACSSAAPPPPPASETTSESTRKETMEAAVSGNCSMTRSRAPRYSKRNSMSVYQMMHWSTTICTMRLPESTSAAAAYIPLSSGMPMTRVLGRVEREKRVMSQSSDPRAERRHQRARRARTMSFWSVSAARKRRFMAKGLLVEMKWKERSGTAKSATKRLMPEHWSGEKMRHHRTEAYASVIATYSGTTAVRTWYRSTTVIMAA</sequence>
<feature type="compositionally biased region" description="Low complexity" evidence="1">
    <location>
        <begin position="31"/>
        <end position="42"/>
    </location>
</feature>
<feature type="non-terminal residue" evidence="2">
    <location>
        <position position="239"/>
    </location>
</feature>
<protein>
    <submittedName>
        <fullName evidence="2">Os11g0137050 protein</fullName>
    </submittedName>
</protein>
<proteinExistence type="predicted"/>
<accession>A0A0P0XYN7</accession>
<dbReference type="PaxDb" id="39947-A0A0P0XYN7"/>